<evidence type="ECO:0000256" key="5">
    <source>
        <dbReference type="ARBA" id="ARBA00023136"/>
    </source>
</evidence>
<evidence type="ECO:0000256" key="2">
    <source>
        <dbReference type="ARBA" id="ARBA00022475"/>
    </source>
</evidence>
<evidence type="ECO:0000313" key="10">
    <source>
        <dbReference type="Proteomes" id="UP000306192"/>
    </source>
</evidence>
<feature type="transmembrane region" description="Helical" evidence="7">
    <location>
        <begin position="348"/>
        <end position="369"/>
    </location>
</feature>
<feature type="transmembrane region" description="Helical" evidence="7">
    <location>
        <begin position="120"/>
        <end position="139"/>
    </location>
</feature>
<evidence type="ECO:0000259" key="8">
    <source>
        <dbReference type="PROSITE" id="PS50850"/>
    </source>
</evidence>
<protein>
    <submittedName>
        <fullName evidence="9">MFS transporter</fullName>
    </submittedName>
</protein>
<feature type="transmembrane region" description="Helical" evidence="7">
    <location>
        <begin position="176"/>
        <end position="199"/>
    </location>
</feature>
<keyword evidence="4 7" id="KW-1133">Transmembrane helix</keyword>
<feature type="transmembrane region" description="Helical" evidence="7">
    <location>
        <begin position="88"/>
        <end position="114"/>
    </location>
</feature>
<feature type="transmembrane region" description="Helical" evidence="7">
    <location>
        <begin position="12"/>
        <end position="38"/>
    </location>
</feature>
<dbReference type="InterPro" id="IPR020846">
    <property type="entry name" value="MFS_dom"/>
</dbReference>
<feature type="transmembrane region" description="Helical" evidence="7">
    <location>
        <begin position="252"/>
        <end position="273"/>
    </location>
</feature>
<evidence type="ECO:0000256" key="7">
    <source>
        <dbReference type="SAM" id="Phobius"/>
    </source>
</evidence>
<dbReference type="OrthoDB" id="9814237at2"/>
<feature type="domain" description="Major facilitator superfamily (MFS) profile" evidence="8">
    <location>
        <begin position="13"/>
        <end position="400"/>
    </location>
</feature>
<dbReference type="InterPro" id="IPR011701">
    <property type="entry name" value="MFS"/>
</dbReference>
<keyword evidence="5 7" id="KW-0472">Membrane</keyword>
<feature type="region of interest" description="Disordered" evidence="6">
    <location>
        <begin position="402"/>
        <end position="440"/>
    </location>
</feature>
<name>A0A4V4RF23_9MICO</name>
<keyword evidence="10" id="KW-1185">Reference proteome</keyword>
<accession>A0A4V4RF23</accession>
<feature type="transmembrane region" description="Helical" evidence="7">
    <location>
        <begin position="219"/>
        <end position="240"/>
    </location>
</feature>
<evidence type="ECO:0000313" key="9">
    <source>
        <dbReference type="EMBL" id="TIH34564.1"/>
    </source>
</evidence>
<evidence type="ECO:0000256" key="6">
    <source>
        <dbReference type="SAM" id="MobiDB-lite"/>
    </source>
</evidence>
<comment type="caution">
    <text evidence="9">The sequence shown here is derived from an EMBL/GenBank/DDBJ whole genome shotgun (WGS) entry which is preliminary data.</text>
</comment>
<feature type="transmembrane region" description="Helical" evidence="7">
    <location>
        <begin position="58"/>
        <end position="81"/>
    </location>
</feature>
<dbReference type="InterPro" id="IPR036259">
    <property type="entry name" value="MFS_trans_sf"/>
</dbReference>
<proteinExistence type="predicted"/>
<evidence type="ECO:0000256" key="1">
    <source>
        <dbReference type="ARBA" id="ARBA00004651"/>
    </source>
</evidence>
<dbReference type="CDD" id="cd17324">
    <property type="entry name" value="MFS_NepI_like"/>
    <property type="match status" value="1"/>
</dbReference>
<dbReference type="PANTHER" id="PTHR43124:SF3">
    <property type="entry name" value="CHLORAMPHENICOL EFFLUX PUMP RV0191"/>
    <property type="match status" value="1"/>
</dbReference>
<feature type="transmembrane region" description="Helical" evidence="7">
    <location>
        <begin position="375"/>
        <end position="395"/>
    </location>
</feature>
<comment type="subcellular location">
    <subcellularLocation>
        <location evidence="1">Cell membrane</location>
        <topology evidence="1">Multi-pass membrane protein</topology>
    </subcellularLocation>
</comment>
<dbReference type="AlphaFoldDB" id="A0A4V4RF23"/>
<gene>
    <name evidence="9" type="ORF">D4765_12810</name>
</gene>
<dbReference type="PROSITE" id="PS50850">
    <property type="entry name" value="MFS"/>
    <property type="match status" value="1"/>
</dbReference>
<feature type="transmembrane region" description="Helical" evidence="7">
    <location>
        <begin position="309"/>
        <end position="327"/>
    </location>
</feature>
<keyword evidence="2" id="KW-1003">Cell membrane</keyword>
<feature type="transmembrane region" description="Helical" evidence="7">
    <location>
        <begin position="146"/>
        <end position="170"/>
    </location>
</feature>
<sequence length="440" mass="45227">MPSALSPTRIRLALLALTLGGFGIGCSEFVAMGLLPNLARDLLPNVFAVSSEQANGQAGLLVTAYAAGVVVGAPTVAAAVARWPRKIVLLWLLVAIILGTVASALLPSFGLILLARFISALPHGAYFGIAALVAGSLMGPGKRGRGVALVLGGLTVANVIGVPFVTFIGQQTSWRVSYLIVAGIFVVALVAVLVTVPNLPGDRSATMRKELTAFRRPQVWLTVAIGAIGFGGFFCTYTYVSPIVTTVTGLTVGFVPWALATVGLGMTFGNLIGGWASDHALKRSMIFFFVLLIAALVELLILVSNPVGLFAGLFVLGLASSALSPIIQSRLMDVAGESQSIAAALNHSALNFGNALGPIFGGLALAAGLGYIAPIWVGIVLSLFGIALAVTAFAVERRTRRRHAQHGGPSIDPEPVSGVEPGPKGYSAAVAGDSGASLVR</sequence>
<reference evidence="9 10" key="1">
    <citation type="journal article" date="2019" name="Microorganisms">
        <title>Systematic Affiliation and Genome Analysis of Subtercola vilae DB165(T) with Particular Emphasis on Cold Adaptation of an Isolate from a High-Altitude Cold Volcano Lake.</title>
        <authorList>
            <person name="Villalobos A.S."/>
            <person name="Wiese J."/>
            <person name="Imhoff J.F."/>
            <person name="Dorador C."/>
            <person name="Keller A."/>
            <person name="Hentschel U."/>
        </authorList>
    </citation>
    <scope>NUCLEOTIDE SEQUENCE [LARGE SCALE GENOMIC DNA]</scope>
    <source>
        <strain evidence="9 10">DB165</strain>
    </source>
</reference>
<dbReference type="Pfam" id="PF07690">
    <property type="entry name" value="MFS_1"/>
    <property type="match status" value="1"/>
</dbReference>
<organism evidence="9 10">
    <name type="scientific">Subtercola vilae</name>
    <dbReference type="NCBI Taxonomy" id="2056433"/>
    <lineage>
        <taxon>Bacteria</taxon>
        <taxon>Bacillati</taxon>
        <taxon>Actinomycetota</taxon>
        <taxon>Actinomycetes</taxon>
        <taxon>Micrococcales</taxon>
        <taxon>Microbacteriaceae</taxon>
        <taxon>Subtercola</taxon>
    </lineage>
</organism>
<evidence type="ECO:0000256" key="3">
    <source>
        <dbReference type="ARBA" id="ARBA00022692"/>
    </source>
</evidence>
<dbReference type="SUPFAM" id="SSF103473">
    <property type="entry name" value="MFS general substrate transporter"/>
    <property type="match status" value="1"/>
</dbReference>
<dbReference type="EMBL" id="QYRT01000025">
    <property type="protein sequence ID" value="TIH34564.1"/>
    <property type="molecule type" value="Genomic_DNA"/>
</dbReference>
<dbReference type="GO" id="GO:0022857">
    <property type="term" value="F:transmembrane transporter activity"/>
    <property type="evidence" value="ECO:0007669"/>
    <property type="project" value="InterPro"/>
</dbReference>
<dbReference type="Proteomes" id="UP000306192">
    <property type="component" value="Unassembled WGS sequence"/>
</dbReference>
<keyword evidence="3 7" id="KW-0812">Transmembrane</keyword>
<evidence type="ECO:0000256" key="4">
    <source>
        <dbReference type="ARBA" id="ARBA00022989"/>
    </source>
</evidence>
<dbReference type="GO" id="GO:0005886">
    <property type="term" value="C:plasma membrane"/>
    <property type="evidence" value="ECO:0007669"/>
    <property type="project" value="UniProtKB-SubCell"/>
</dbReference>
<dbReference type="Gene3D" id="1.20.1250.20">
    <property type="entry name" value="MFS general substrate transporter like domains"/>
    <property type="match status" value="1"/>
</dbReference>
<dbReference type="InterPro" id="IPR050189">
    <property type="entry name" value="MFS_Efflux_Transporters"/>
</dbReference>
<feature type="transmembrane region" description="Helical" evidence="7">
    <location>
        <begin position="285"/>
        <end position="303"/>
    </location>
</feature>
<dbReference type="PANTHER" id="PTHR43124">
    <property type="entry name" value="PURINE EFFLUX PUMP PBUE"/>
    <property type="match status" value="1"/>
</dbReference>